<dbReference type="InterPro" id="IPR022742">
    <property type="entry name" value="Hydrolase_4"/>
</dbReference>
<evidence type="ECO:0000259" key="2">
    <source>
        <dbReference type="Pfam" id="PF12146"/>
    </source>
</evidence>
<gene>
    <name evidence="4" type="ORF">SMD27_15490</name>
</gene>
<feature type="domain" description="Serine aminopeptidase S33" evidence="2">
    <location>
        <begin position="28"/>
        <end position="143"/>
    </location>
</feature>
<dbReference type="GO" id="GO:0016787">
    <property type="term" value="F:hydrolase activity"/>
    <property type="evidence" value="ECO:0007669"/>
    <property type="project" value="UniProtKB-KW"/>
</dbReference>
<dbReference type="SUPFAM" id="SSF53474">
    <property type="entry name" value="alpha/beta-Hydrolases"/>
    <property type="match status" value="2"/>
</dbReference>
<dbReference type="PANTHER" id="PTHR22946">
    <property type="entry name" value="DIENELACTONE HYDROLASE DOMAIN-CONTAINING PROTEIN-RELATED"/>
    <property type="match status" value="1"/>
</dbReference>
<sequence length="587" mass="64533">MMTPITFSNCFGWLHPSTGGLGVVICNPHGYEELCVHRILRNLAEDLAAAGMPTLRFDYYGTGNSVGTAPESERTEIWIENIREAVHQLRALTKVERVALVGLRLGGLLATRAVEALDDVVAMALLAPVHSGRAYVREVKTLARMSFLASAAGSERTSEDPNINLAGFIMTPKLAGEISALDITQKISKPPKRVLVMKGPENPADDFLVEKFQQCGSHAEAAAFPAYAEMMVDAVFAKKPEQAFLFLKNWLSKDLLGTSVVPASFPEVALAEEDWVERPIFFGQDSRLFAIHCAPSKQPARPLAVIFVTTGSNHQIGAGRRSVIFTRRLAALGYITVRVDIAGLGDSPPRPGRGENVLFDGDSVRDISAAIDWLESQGINQVVITGISAGAYLSFHGAVQDARVVGAVPVNPPNFVRHIGDSLQITLREEHHATRYYFKKMTDWGTWKRFFKGDLNVRGVTGTIMHRGWQKLNAELGLILGPLSKTENDTAKVRRWFKLLQSRKTQLLLIYSHNDGGLDGLSVHLGRDGRKLKRFRNVNLVIMTGTDHVLTASSAKEEFFGMLVEFLGRCEGPARSRSTPLLQQTVK</sequence>
<evidence type="ECO:0000259" key="3">
    <source>
        <dbReference type="Pfam" id="PF12697"/>
    </source>
</evidence>
<dbReference type="Pfam" id="PF12146">
    <property type="entry name" value="Hydrolase_4"/>
    <property type="match status" value="1"/>
</dbReference>
<dbReference type="InterPro" id="IPR029058">
    <property type="entry name" value="AB_hydrolase_fold"/>
</dbReference>
<dbReference type="InterPro" id="IPR050261">
    <property type="entry name" value="FrsA_esterase"/>
</dbReference>
<proteinExistence type="inferred from homology"/>
<dbReference type="Pfam" id="PF12697">
    <property type="entry name" value="Abhydrolase_6"/>
    <property type="match status" value="1"/>
</dbReference>
<keyword evidence="5" id="KW-1185">Reference proteome</keyword>
<keyword evidence="4" id="KW-0378">Hydrolase</keyword>
<dbReference type="Gene3D" id="3.40.50.1820">
    <property type="entry name" value="alpha/beta hydrolase"/>
    <property type="match status" value="2"/>
</dbReference>
<name>A0ABU5ECZ2_9PROT</name>
<dbReference type="EMBL" id="JAXCLW010000004">
    <property type="protein sequence ID" value="MDY0884248.1"/>
    <property type="molecule type" value="Genomic_DNA"/>
</dbReference>
<evidence type="ECO:0000256" key="1">
    <source>
        <dbReference type="ARBA" id="ARBA00038115"/>
    </source>
</evidence>
<accession>A0ABU5ECZ2</accession>
<dbReference type="PANTHER" id="PTHR22946:SF0">
    <property type="entry name" value="DIENELACTONE HYDROLASE DOMAIN-CONTAINING PROTEIN"/>
    <property type="match status" value="1"/>
</dbReference>
<comment type="similarity">
    <text evidence="1">Belongs to the AB hydrolase superfamily. FUS2 hydrolase family.</text>
</comment>
<dbReference type="Proteomes" id="UP001279642">
    <property type="component" value="Unassembled WGS sequence"/>
</dbReference>
<reference evidence="4 5" key="1">
    <citation type="journal article" date="2016" name="Antonie Van Leeuwenhoek">
        <title>Dongia soli sp. nov., isolated from soil from Dokdo, Korea.</title>
        <authorList>
            <person name="Kim D.U."/>
            <person name="Lee H."/>
            <person name="Kim H."/>
            <person name="Kim S.G."/>
            <person name="Ka J.O."/>
        </authorList>
    </citation>
    <scope>NUCLEOTIDE SEQUENCE [LARGE SCALE GENOMIC DNA]</scope>
    <source>
        <strain evidence="4 5">D78</strain>
    </source>
</reference>
<organism evidence="4 5">
    <name type="scientific">Dongia soli</name>
    <dbReference type="NCBI Taxonomy" id="600628"/>
    <lineage>
        <taxon>Bacteria</taxon>
        <taxon>Pseudomonadati</taxon>
        <taxon>Pseudomonadota</taxon>
        <taxon>Alphaproteobacteria</taxon>
        <taxon>Rhodospirillales</taxon>
        <taxon>Dongiaceae</taxon>
        <taxon>Dongia</taxon>
    </lineage>
</organism>
<comment type="caution">
    <text evidence="4">The sequence shown here is derived from an EMBL/GenBank/DDBJ whole genome shotgun (WGS) entry which is preliminary data.</text>
</comment>
<protein>
    <submittedName>
        <fullName evidence="4">Alpha/beta fold hydrolase</fullName>
    </submittedName>
</protein>
<evidence type="ECO:0000313" key="4">
    <source>
        <dbReference type="EMBL" id="MDY0884248.1"/>
    </source>
</evidence>
<evidence type="ECO:0000313" key="5">
    <source>
        <dbReference type="Proteomes" id="UP001279642"/>
    </source>
</evidence>
<dbReference type="RefSeq" id="WP_320509315.1">
    <property type="nucleotide sequence ID" value="NZ_JAXCLW010000004.1"/>
</dbReference>
<feature type="domain" description="AB hydrolase-1" evidence="3">
    <location>
        <begin position="327"/>
        <end position="559"/>
    </location>
</feature>
<dbReference type="InterPro" id="IPR000073">
    <property type="entry name" value="AB_hydrolase_1"/>
</dbReference>